<dbReference type="AlphaFoldDB" id="A0A7R9IRP0"/>
<reference evidence="2" key="1">
    <citation type="submission" date="2020-11" db="EMBL/GenBank/DDBJ databases">
        <authorList>
            <person name="Tran Van P."/>
        </authorList>
    </citation>
    <scope>NUCLEOTIDE SEQUENCE</scope>
</reference>
<name>A0A7R9IRP0_9NEOP</name>
<gene>
    <name evidence="2" type="ORF">TTEB3V08_LOCUS11243</name>
</gene>
<dbReference type="EMBL" id="OE007851">
    <property type="protein sequence ID" value="CAD7463357.1"/>
    <property type="molecule type" value="Genomic_DNA"/>
</dbReference>
<sequence length="125" mass="14193">MAGKQAGKGYGELQNAEETFQKDVITLFRRTFCNDVTSEKNDITLSKMGLTHLPADCTRPARPPTSRHTLPRIPQHGLKRGRSPRPTREYWHAHNEHEHYTDLSGFRWGSGNTDSMGLTLPNVHQ</sequence>
<accession>A0A7R9IRP0</accession>
<proteinExistence type="predicted"/>
<evidence type="ECO:0000256" key="1">
    <source>
        <dbReference type="SAM" id="MobiDB-lite"/>
    </source>
</evidence>
<feature type="region of interest" description="Disordered" evidence="1">
    <location>
        <begin position="55"/>
        <end position="87"/>
    </location>
</feature>
<evidence type="ECO:0000313" key="2">
    <source>
        <dbReference type="EMBL" id="CAD7463357.1"/>
    </source>
</evidence>
<organism evidence="2">
    <name type="scientific">Timema tahoe</name>
    <dbReference type="NCBI Taxonomy" id="61484"/>
    <lineage>
        <taxon>Eukaryota</taxon>
        <taxon>Metazoa</taxon>
        <taxon>Ecdysozoa</taxon>
        <taxon>Arthropoda</taxon>
        <taxon>Hexapoda</taxon>
        <taxon>Insecta</taxon>
        <taxon>Pterygota</taxon>
        <taxon>Neoptera</taxon>
        <taxon>Polyneoptera</taxon>
        <taxon>Phasmatodea</taxon>
        <taxon>Timematodea</taxon>
        <taxon>Timematoidea</taxon>
        <taxon>Timematidae</taxon>
        <taxon>Timema</taxon>
    </lineage>
</organism>
<protein>
    <submittedName>
        <fullName evidence="2">Uncharacterized protein</fullName>
    </submittedName>
</protein>